<proteinExistence type="predicted"/>
<evidence type="ECO:0000313" key="2">
    <source>
        <dbReference type="EMBL" id="CCG23141.1"/>
    </source>
</evidence>
<keyword evidence="3" id="KW-1185">Reference proteome</keyword>
<dbReference type="Proteomes" id="UP000005018">
    <property type="component" value="Chromosome 4"/>
</dbReference>
<name>H8X548_CANO9</name>
<keyword evidence="1" id="KW-0732">Signal</keyword>
<dbReference type="AlphaFoldDB" id="H8X548"/>
<dbReference type="EMBL" id="HE681722">
    <property type="protein sequence ID" value="CCG23141.1"/>
    <property type="molecule type" value="Genomic_DNA"/>
</dbReference>
<dbReference type="OrthoDB" id="4024360at2759"/>
<gene>
    <name evidence="2" type="ORF">CORT_0D02960</name>
</gene>
<organism evidence="2 3">
    <name type="scientific">Candida orthopsilosis (strain 90-125)</name>
    <name type="common">Yeast</name>
    <dbReference type="NCBI Taxonomy" id="1136231"/>
    <lineage>
        <taxon>Eukaryota</taxon>
        <taxon>Fungi</taxon>
        <taxon>Dikarya</taxon>
        <taxon>Ascomycota</taxon>
        <taxon>Saccharomycotina</taxon>
        <taxon>Pichiomycetes</taxon>
        <taxon>Debaryomycetaceae</taxon>
        <taxon>Candida/Lodderomyces clade</taxon>
        <taxon>Candida</taxon>
    </lineage>
</organism>
<dbReference type="GeneID" id="14540609"/>
<reference evidence="2 3" key="1">
    <citation type="journal article" date="2012" name="PLoS ONE">
        <title>Sequence and analysis of the genome of the pathogenic yeast Candida orthopsilosis.</title>
        <authorList>
            <person name="Riccombeni A."/>
            <person name="Vidanes G."/>
            <person name="Proux-Wera E."/>
            <person name="Wolfe K.H."/>
            <person name="Butler G."/>
        </authorList>
    </citation>
    <scope>NUCLEOTIDE SEQUENCE [LARGE SCALE GENOMIC DNA]</scope>
    <source>
        <strain evidence="2 3">Co 90-125</strain>
    </source>
</reference>
<accession>H8X548</accession>
<dbReference type="KEGG" id="cot:CORT_0D02960"/>
<feature type="chain" id="PRO_5003617571" evidence="1">
    <location>
        <begin position="19"/>
        <end position="109"/>
    </location>
</feature>
<dbReference type="RefSeq" id="XP_003869277.1">
    <property type="nucleotide sequence ID" value="XM_003869228.1"/>
</dbReference>
<feature type="signal peptide" evidence="1">
    <location>
        <begin position="1"/>
        <end position="18"/>
    </location>
</feature>
<evidence type="ECO:0000256" key="1">
    <source>
        <dbReference type="SAM" id="SignalP"/>
    </source>
</evidence>
<evidence type="ECO:0000313" key="3">
    <source>
        <dbReference type="Proteomes" id="UP000005018"/>
    </source>
</evidence>
<dbReference type="HOGENOM" id="CLU_174164_0_0_1"/>
<protein>
    <submittedName>
        <fullName evidence="2">Uncharacterized protein</fullName>
    </submittedName>
</protein>
<sequence>MKFISVATFTTILAYATADSGNDIAVRDAPVTVDPSSIIPVFGQVASLVNDVRDLIQNAETIYPLVIGDSSIPAEIRDLVVDISKTSKDVGTLVHDVSRNLNSTFGVHQ</sequence>